<dbReference type="EMBL" id="CP014544">
    <property type="protein sequence ID" value="AMO70353.1"/>
    <property type="molecule type" value="Genomic_DNA"/>
</dbReference>
<feature type="transmembrane region" description="Helical" evidence="1">
    <location>
        <begin position="57"/>
        <end position="74"/>
    </location>
</feature>
<gene>
    <name evidence="2" type="ORF">AZF00_11675</name>
</gene>
<sequence>MKNFIVESYELVMDSSKNPLRHLDLASQHYTMQVLAWMWSMVFSLSFLSIFYFHYVWLGHLLVLGGVCFTVGVFRSAENTRLQLASAQDEAVSKETYSHASACTWKLDKEA</sequence>
<feature type="transmembrane region" description="Helical" evidence="1">
    <location>
        <begin position="30"/>
        <end position="51"/>
    </location>
</feature>
<reference evidence="2 3" key="1">
    <citation type="submission" date="2015-12" db="EMBL/GenBank/DDBJ databases">
        <authorList>
            <person name="Shamseldin A."/>
            <person name="Moawad H."/>
            <person name="Abd El-Rahim W.M."/>
            <person name="Sadowsky M.J."/>
        </authorList>
    </citation>
    <scope>NUCLEOTIDE SEQUENCE [LARGE SCALE GENOMIC DNA]</scope>
    <source>
        <strain evidence="2 3">SM2</strain>
    </source>
</reference>
<keyword evidence="1" id="KW-1133">Transmembrane helix</keyword>
<dbReference type="AlphaFoldDB" id="A0A127MAS4"/>
<protein>
    <submittedName>
        <fullName evidence="2">Uncharacterized protein</fullName>
    </submittedName>
</protein>
<dbReference type="RefSeq" id="WP_008249175.1">
    <property type="nucleotide sequence ID" value="NZ_CP014544.1"/>
</dbReference>
<keyword evidence="1" id="KW-0812">Transmembrane</keyword>
<evidence type="ECO:0000256" key="1">
    <source>
        <dbReference type="SAM" id="Phobius"/>
    </source>
</evidence>
<evidence type="ECO:0000313" key="2">
    <source>
        <dbReference type="EMBL" id="AMO70353.1"/>
    </source>
</evidence>
<dbReference type="Proteomes" id="UP000074119">
    <property type="component" value="Chromosome"/>
</dbReference>
<evidence type="ECO:0000313" key="3">
    <source>
        <dbReference type="Proteomes" id="UP000074119"/>
    </source>
</evidence>
<organism evidence="2 3">
    <name type="scientific">Zhongshania aliphaticivorans</name>
    <dbReference type="NCBI Taxonomy" id="1470434"/>
    <lineage>
        <taxon>Bacteria</taxon>
        <taxon>Pseudomonadati</taxon>
        <taxon>Pseudomonadota</taxon>
        <taxon>Gammaproteobacteria</taxon>
        <taxon>Cellvibrionales</taxon>
        <taxon>Spongiibacteraceae</taxon>
        <taxon>Zhongshania</taxon>
    </lineage>
</organism>
<name>A0A127MAS4_9GAMM</name>
<proteinExistence type="predicted"/>
<keyword evidence="1" id="KW-0472">Membrane</keyword>
<dbReference type="STRING" id="1470434.AZF00_11675"/>
<accession>A0A127MAS4</accession>
<dbReference type="KEGG" id="zal:AZF00_11675"/>